<organism evidence="3">
    <name type="scientific">Grosmannia clavigera (strain kw1407 / UAMH 11150)</name>
    <name type="common">Blue stain fungus</name>
    <name type="synonym">Graphiocladiella clavigera</name>
    <dbReference type="NCBI Taxonomy" id="655863"/>
    <lineage>
        <taxon>Eukaryota</taxon>
        <taxon>Fungi</taxon>
        <taxon>Dikarya</taxon>
        <taxon>Ascomycota</taxon>
        <taxon>Pezizomycotina</taxon>
        <taxon>Sordariomycetes</taxon>
        <taxon>Sordariomycetidae</taxon>
        <taxon>Ophiostomatales</taxon>
        <taxon>Ophiostomataceae</taxon>
        <taxon>Leptographium</taxon>
    </lineage>
</organism>
<accession>F0XM72</accession>
<dbReference type="InParanoid" id="F0XM72"/>
<evidence type="ECO:0000313" key="3">
    <source>
        <dbReference type="Proteomes" id="UP000007796"/>
    </source>
</evidence>
<dbReference type="AlphaFoldDB" id="F0XM72"/>
<dbReference type="GeneID" id="25979422"/>
<reference evidence="2 3" key="1">
    <citation type="journal article" date="2011" name="Proc. Natl. Acad. Sci. U.S.A.">
        <title>Genome and transcriptome analyses of the mountain pine beetle-fungal symbiont Grosmannia clavigera, a lodgepole pine pathogen.</title>
        <authorList>
            <person name="DiGuistini S."/>
            <person name="Wang Y."/>
            <person name="Liao N.Y."/>
            <person name="Taylor G."/>
            <person name="Tanguay P."/>
            <person name="Feau N."/>
            <person name="Henrissat B."/>
            <person name="Chan S.K."/>
            <person name="Hesse-Orce U."/>
            <person name="Alamouti S.M."/>
            <person name="Tsui C.K.M."/>
            <person name="Docking R.T."/>
            <person name="Levasseur A."/>
            <person name="Haridas S."/>
            <person name="Robertson G."/>
            <person name="Birol I."/>
            <person name="Holt R.A."/>
            <person name="Marra M.A."/>
            <person name="Hamelin R.C."/>
            <person name="Hirst M."/>
            <person name="Jones S.J.M."/>
            <person name="Bohlmann J."/>
            <person name="Breuil C."/>
        </authorList>
    </citation>
    <scope>NUCLEOTIDE SEQUENCE [LARGE SCALE GENOMIC DNA]</scope>
    <source>
        <strain evidence="3">kw1407 / UAMH 11150</strain>
    </source>
</reference>
<dbReference type="EMBL" id="GL629794">
    <property type="protein sequence ID" value="EFX01091.1"/>
    <property type="molecule type" value="Genomic_DNA"/>
</dbReference>
<protein>
    <recommendedName>
        <fullName evidence="4">Inner membrane assembly complex subunit 17</fullName>
    </recommendedName>
</protein>
<name>F0XM72_GROCL</name>
<evidence type="ECO:0008006" key="4">
    <source>
        <dbReference type="Google" id="ProtNLM"/>
    </source>
</evidence>
<dbReference type="Proteomes" id="UP000007796">
    <property type="component" value="Unassembled WGS sequence"/>
</dbReference>
<dbReference type="RefSeq" id="XP_014170573.1">
    <property type="nucleotide sequence ID" value="XM_014315098.1"/>
</dbReference>
<dbReference type="HOGENOM" id="CLU_137473_0_0_1"/>
<gene>
    <name evidence="2" type="ORF">CMQ_6033</name>
</gene>
<keyword evidence="3" id="KW-1185">Reference proteome</keyword>
<feature type="region of interest" description="Disordered" evidence="1">
    <location>
        <begin position="30"/>
        <end position="50"/>
    </location>
</feature>
<dbReference type="OrthoDB" id="2120024at2759"/>
<evidence type="ECO:0000256" key="1">
    <source>
        <dbReference type="SAM" id="MobiDB-lite"/>
    </source>
</evidence>
<proteinExistence type="predicted"/>
<evidence type="ECO:0000313" key="2">
    <source>
        <dbReference type="EMBL" id="EFX01091.1"/>
    </source>
</evidence>
<dbReference type="eggNOG" id="ENOG502SXHS">
    <property type="taxonomic scope" value="Eukaryota"/>
</dbReference>
<sequence>MLSARLMRAGATSICLRSIPAAARLPLARRWNSSLPPQPPQPPKKQSSANTAFWKEFGRPIAKVLLMAVFTYQLAYYGWARLEQDEIRSARQAEVDALEAQVKDLQDAQKKATQP</sequence>